<dbReference type="AlphaFoldDB" id="A0A815N6E1"/>
<dbReference type="Proteomes" id="UP000663874">
    <property type="component" value="Unassembled WGS sequence"/>
</dbReference>
<evidence type="ECO:0000313" key="5">
    <source>
        <dbReference type="Proteomes" id="UP000663882"/>
    </source>
</evidence>
<protein>
    <submittedName>
        <fullName evidence="1">Uncharacterized protein</fullName>
    </submittedName>
</protein>
<comment type="caution">
    <text evidence="1">The sequence shown here is derived from an EMBL/GenBank/DDBJ whole genome shotgun (WGS) entry which is preliminary data.</text>
</comment>
<dbReference type="OrthoDB" id="8045861at2759"/>
<reference evidence="1" key="1">
    <citation type="submission" date="2021-02" db="EMBL/GenBank/DDBJ databases">
        <authorList>
            <person name="Nowell W R."/>
        </authorList>
    </citation>
    <scope>NUCLEOTIDE SEQUENCE</scope>
</reference>
<dbReference type="EMBL" id="CAJNOU010007191">
    <property type="protein sequence ID" value="CAF1520351.1"/>
    <property type="molecule type" value="Genomic_DNA"/>
</dbReference>
<evidence type="ECO:0000313" key="3">
    <source>
        <dbReference type="EMBL" id="CAF3998921.1"/>
    </source>
</evidence>
<dbReference type="Proteomes" id="UP000663889">
    <property type="component" value="Unassembled WGS sequence"/>
</dbReference>
<organism evidence="1 5">
    <name type="scientific">Rotaria sordida</name>
    <dbReference type="NCBI Taxonomy" id="392033"/>
    <lineage>
        <taxon>Eukaryota</taxon>
        <taxon>Metazoa</taxon>
        <taxon>Spiralia</taxon>
        <taxon>Gnathifera</taxon>
        <taxon>Rotifera</taxon>
        <taxon>Eurotatoria</taxon>
        <taxon>Bdelloidea</taxon>
        <taxon>Philodinida</taxon>
        <taxon>Philodinidae</taxon>
        <taxon>Rotaria</taxon>
    </lineage>
</organism>
<proteinExistence type="predicted"/>
<evidence type="ECO:0000313" key="1">
    <source>
        <dbReference type="EMBL" id="CAF1432770.1"/>
    </source>
</evidence>
<dbReference type="Proteomes" id="UP000663823">
    <property type="component" value="Unassembled WGS sequence"/>
</dbReference>
<dbReference type="EMBL" id="CAJNOO010005870">
    <property type="protein sequence ID" value="CAF1432770.1"/>
    <property type="molecule type" value="Genomic_DNA"/>
</dbReference>
<dbReference type="Proteomes" id="UP000663882">
    <property type="component" value="Unassembled WGS sequence"/>
</dbReference>
<gene>
    <name evidence="4" type="ORF">FNK824_LOCUS33190</name>
    <name evidence="3" type="ORF">OTI717_LOCUS28899</name>
    <name evidence="1" type="ORF">RFH988_LOCUS36011</name>
    <name evidence="2" type="ORF">SEV965_LOCUS36995</name>
</gene>
<evidence type="ECO:0000313" key="4">
    <source>
        <dbReference type="EMBL" id="CAF4140896.1"/>
    </source>
</evidence>
<dbReference type="EMBL" id="CAJOBE010011933">
    <property type="protein sequence ID" value="CAF4140896.1"/>
    <property type="molecule type" value="Genomic_DNA"/>
</dbReference>
<name>A0A815N6E1_9BILA</name>
<sequence>MILNDFDIILDDEKYFGLSGDNIQYDQKYYTINPLTTPFHVKYKKKKEFSPKLLVLITIPSKVASDIYVHKSEQVISSDIYSNECINKRLLPFIEEHHKNDDYVL</sequence>
<evidence type="ECO:0000313" key="2">
    <source>
        <dbReference type="EMBL" id="CAF1520351.1"/>
    </source>
</evidence>
<accession>A0A815N6E1</accession>
<dbReference type="EMBL" id="CAJOAX010007051">
    <property type="protein sequence ID" value="CAF3998921.1"/>
    <property type="molecule type" value="Genomic_DNA"/>
</dbReference>